<dbReference type="Proteomes" id="UP000800235">
    <property type="component" value="Unassembled WGS sequence"/>
</dbReference>
<evidence type="ECO:0000313" key="6">
    <source>
        <dbReference type="EMBL" id="KAF2422217.1"/>
    </source>
</evidence>
<keyword evidence="4 5" id="KW-0472">Membrane</keyword>
<evidence type="ECO:0000313" key="7">
    <source>
        <dbReference type="Proteomes" id="UP000800235"/>
    </source>
</evidence>
<dbReference type="OrthoDB" id="4521223at2759"/>
<evidence type="ECO:0000256" key="2">
    <source>
        <dbReference type="ARBA" id="ARBA00022692"/>
    </source>
</evidence>
<feature type="transmembrane region" description="Helical" evidence="5">
    <location>
        <begin position="135"/>
        <end position="158"/>
    </location>
</feature>
<dbReference type="GO" id="GO:0000324">
    <property type="term" value="C:fungal-type vacuole"/>
    <property type="evidence" value="ECO:0007669"/>
    <property type="project" value="TreeGrafter"/>
</dbReference>
<feature type="transmembrane region" description="Helical" evidence="5">
    <location>
        <begin position="59"/>
        <end position="80"/>
    </location>
</feature>
<gene>
    <name evidence="6" type="ORF">EJ08DRAFT_483812</name>
</gene>
<sequence>MNSTCPIGDAADLCTLQTCSLECAEVKFLPTLAGNTTYAVILGLLLVAQLGLRFRYRTVGFTIGMFCGLVLEVIGYSGRVMLHSNPFSFDNFLIYLIPLTIGPAFLTGSIYLCLGRIIVAFGSQISRLRPRTYAIFFMSSDFFSLVLQAAGGAIAAVANDSKTSNMGRNIMIAGLAFQVVSLAVFLGLWVDFLVRLRKVGEDGRDERFESIRSTRKFKCFNYALWIATVLILIRSIYRVVELQEGFSGPVASNEAAFMVFEGPMIILAVFGLTIFHPGRAFAGKWQTAAWSLRRKEADMELKNNSGRLTAKRTNTWS</sequence>
<dbReference type="InterPro" id="IPR007568">
    <property type="entry name" value="RTA1"/>
</dbReference>
<feature type="transmembrane region" description="Helical" evidence="5">
    <location>
        <begin position="170"/>
        <end position="194"/>
    </location>
</feature>
<feature type="transmembrane region" description="Helical" evidence="5">
    <location>
        <begin position="257"/>
        <end position="275"/>
    </location>
</feature>
<dbReference type="PANTHER" id="PTHR31465">
    <property type="entry name" value="PROTEIN RTA1-RELATED"/>
    <property type="match status" value="1"/>
</dbReference>
<feature type="transmembrane region" description="Helical" evidence="5">
    <location>
        <begin position="219"/>
        <end position="237"/>
    </location>
</feature>
<protein>
    <submittedName>
        <fullName evidence="6">RTA1-domain-containing protein</fullName>
    </submittedName>
</protein>
<reference evidence="6" key="1">
    <citation type="journal article" date="2020" name="Stud. Mycol.">
        <title>101 Dothideomycetes genomes: a test case for predicting lifestyles and emergence of pathogens.</title>
        <authorList>
            <person name="Haridas S."/>
            <person name="Albert R."/>
            <person name="Binder M."/>
            <person name="Bloem J."/>
            <person name="Labutti K."/>
            <person name="Salamov A."/>
            <person name="Andreopoulos B."/>
            <person name="Baker S."/>
            <person name="Barry K."/>
            <person name="Bills G."/>
            <person name="Bluhm B."/>
            <person name="Cannon C."/>
            <person name="Castanera R."/>
            <person name="Culley D."/>
            <person name="Daum C."/>
            <person name="Ezra D."/>
            <person name="Gonzalez J."/>
            <person name="Henrissat B."/>
            <person name="Kuo A."/>
            <person name="Liang C."/>
            <person name="Lipzen A."/>
            <person name="Lutzoni F."/>
            <person name="Magnuson J."/>
            <person name="Mondo S."/>
            <person name="Nolan M."/>
            <person name="Ohm R."/>
            <person name="Pangilinan J."/>
            <person name="Park H.-J."/>
            <person name="Ramirez L."/>
            <person name="Alfaro M."/>
            <person name="Sun H."/>
            <person name="Tritt A."/>
            <person name="Yoshinaga Y."/>
            <person name="Zwiers L.-H."/>
            <person name="Turgeon B."/>
            <person name="Goodwin S."/>
            <person name="Spatafora J."/>
            <person name="Crous P."/>
            <person name="Grigoriev I."/>
        </authorList>
    </citation>
    <scope>NUCLEOTIDE SEQUENCE</scope>
    <source>
        <strain evidence="6">CBS 130266</strain>
    </source>
</reference>
<keyword evidence="7" id="KW-1185">Reference proteome</keyword>
<dbReference type="EMBL" id="MU007092">
    <property type="protein sequence ID" value="KAF2422217.1"/>
    <property type="molecule type" value="Genomic_DNA"/>
</dbReference>
<evidence type="ECO:0000256" key="1">
    <source>
        <dbReference type="ARBA" id="ARBA00004141"/>
    </source>
</evidence>
<comment type="subcellular location">
    <subcellularLocation>
        <location evidence="1">Membrane</location>
        <topology evidence="1">Multi-pass membrane protein</topology>
    </subcellularLocation>
</comment>
<proteinExistence type="predicted"/>
<dbReference type="AlphaFoldDB" id="A0A9P4NI54"/>
<dbReference type="PANTHER" id="PTHR31465:SF9">
    <property type="entry name" value="SPHINGOID LONG-CHAIN BASE TRANSPORTER RSB1"/>
    <property type="match status" value="1"/>
</dbReference>
<evidence type="ECO:0000256" key="3">
    <source>
        <dbReference type="ARBA" id="ARBA00022989"/>
    </source>
</evidence>
<keyword evidence="3 5" id="KW-1133">Transmembrane helix</keyword>
<feature type="transmembrane region" description="Helical" evidence="5">
    <location>
        <begin position="36"/>
        <end position="52"/>
    </location>
</feature>
<organism evidence="6 7">
    <name type="scientific">Tothia fuscella</name>
    <dbReference type="NCBI Taxonomy" id="1048955"/>
    <lineage>
        <taxon>Eukaryota</taxon>
        <taxon>Fungi</taxon>
        <taxon>Dikarya</taxon>
        <taxon>Ascomycota</taxon>
        <taxon>Pezizomycotina</taxon>
        <taxon>Dothideomycetes</taxon>
        <taxon>Pleosporomycetidae</taxon>
        <taxon>Venturiales</taxon>
        <taxon>Cylindrosympodiaceae</taxon>
        <taxon>Tothia</taxon>
    </lineage>
</organism>
<dbReference type="Pfam" id="PF04479">
    <property type="entry name" value="RTA1"/>
    <property type="match status" value="1"/>
</dbReference>
<evidence type="ECO:0000256" key="5">
    <source>
        <dbReference type="SAM" id="Phobius"/>
    </source>
</evidence>
<keyword evidence="2 5" id="KW-0812">Transmembrane</keyword>
<dbReference type="GO" id="GO:0005886">
    <property type="term" value="C:plasma membrane"/>
    <property type="evidence" value="ECO:0007669"/>
    <property type="project" value="TreeGrafter"/>
</dbReference>
<name>A0A9P4NI54_9PEZI</name>
<comment type="caution">
    <text evidence="6">The sequence shown here is derived from an EMBL/GenBank/DDBJ whole genome shotgun (WGS) entry which is preliminary data.</text>
</comment>
<feature type="transmembrane region" description="Helical" evidence="5">
    <location>
        <begin position="92"/>
        <end position="114"/>
    </location>
</feature>
<evidence type="ECO:0000256" key="4">
    <source>
        <dbReference type="ARBA" id="ARBA00023136"/>
    </source>
</evidence>
<accession>A0A9P4NI54</accession>